<dbReference type="CDD" id="cd06173">
    <property type="entry name" value="MFS_MefA_like"/>
    <property type="match status" value="1"/>
</dbReference>
<reference evidence="9 10" key="1">
    <citation type="submission" date="2023-07" db="EMBL/GenBank/DDBJ databases">
        <title>Genomic Encyclopedia of Type Strains, Phase IV (KMG-IV): sequencing the most valuable type-strain genomes for metagenomic binning, comparative biology and taxonomic classification.</title>
        <authorList>
            <person name="Goeker M."/>
        </authorList>
    </citation>
    <scope>NUCLEOTIDE SEQUENCE [LARGE SCALE GENOMIC DNA]</scope>
    <source>
        <strain evidence="9 10">DSM 16460</strain>
    </source>
</reference>
<accession>A0ABT9VIG4</accession>
<comment type="subcellular location">
    <subcellularLocation>
        <location evidence="1">Cell membrane</location>
        <topology evidence="1">Multi-pass membrane protein</topology>
    </subcellularLocation>
</comment>
<feature type="domain" description="Major facilitator superfamily (MFS) profile" evidence="8">
    <location>
        <begin position="6"/>
        <end position="404"/>
    </location>
</feature>
<comment type="caution">
    <text evidence="9">The sequence shown here is derived from an EMBL/GenBank/DDBJ whole genome shotgun (WGS) entry which is preliminary data.</text>
</comment>
<organism evidence="9 10">
    <name type="scientific">Alkalibacillus salilacus</name>
    <dbReference type="NCBI Taxonomy" id="284582"/>
    <lineage>
        <taxon>Bacteria</taxon>
        <taxon>Bacillati</taxon>
        <taxon>Bacillota</taxon>
        <taxon>Bacilli</taxon>
        <taxon>Bacillales</taxon>
        <taxon>Bacillaceae</taxon>
        <taxon>Alkalibacillus</taxon>
    </lineage>
</organism>
<dbReference type="EMBL" id="JAUSTQ010000018">
    <property type="protein sequence ID" value="MDQ0160768.1"/>
    <property type="molecule type" value="Genomic_DNA"/>
</dbReference>
<dbReference type="Proteomes" id="UP001224359">
    <property type="component" value="Unassembled WGS sequence"/>
</dbReference>
<feature type="transmembrane region" description="Helical" evidence="7">
    <location>
        <begin position="304"/>
        <end position="322"/>
    </location>
</feature>
<feature type="transmembrane region" description="Helical" evidence="7">
    <location>
        <begin position="247"/>
        <end position="268"/>
    </location>
</feature>
<dbReference type="SUPFAM" id="SSF103473">
    <property type="entry name" value="MFS general substrate transporter"/>
    <property type="match status" value="1"/>
</dbReference>
<feature type="transmembrane region" description="Helical" evidence="7">
    <location>
        <begin position="343"/>
        <end position="363"/>
    </location>
</feature>
<dbReference type="Pfam" id="PF05977">
    <property type="entry name" value="MFS_3"/>
    <property type="match status" value="1"/>
</dbReference>
<feature type="transmembrane region" description="Helical" evidence="7">
    <location>
        <begin position="157"/>
        <end position="182"/>
    </location>
</feature>
<dbReference type="InterPro" id="IPR036259">
    <property type="entry name" value="MFS_trans_sf"/>
</dbReference>
<evidence type="ECO:0000313" key="10">
    <source>
        <dbReference type="Proteomes" id="UP001224359"/>
    </source>
</evidence>
<dbReference type="PANTHER" id="PTHR23513">
    <property type="entry name" value="INTEGRAL MEMBRANE EFFLUX PROTEIN-RELATED"/>
    <property type="match status" value="1"/>
</dbReference>
<proteinExistence type="predicted"/>
<feature type="transmembrane region" description="Helical" evidence="7">
    <location>
        <begin position="378"/>
        <end position="398"/>
    </location>
</feature>
<evidence type="ECO:0000256" key="6">
    <source>
        <dbReference type="ARBA" id="ARBA00023136"/>
    </source>
</evidence>
<gene>
    <name evidence="9" type="ORF">J2S77_002775</name>
</gene>
<keyword evidence="6 7" id="KW-0472">Membrane</keyword>
<dbReference type="PROSITE" id="PS50850">
    <property type="entry name" value="MFS"/>
    <property type="match status" value="1"/>
</dbReference>
<keyword evidence="10" id="KW-1185">Reference proteome</keyword>
<feature type="transmembrane region" description="Helical" evidence="7">
    <location>
        <begin position="40"/>
        <end position="64"/>
    </location>
</feature>
<keyword evidence="4 7" id="KW-0812">Transmembrane</keyword>
<keyword evidence="3" id="KW-1003">Cell membrane</keyword>
<evidence type="ECO:0000256" key="5">
    <source>
        <dbReference type="ARBA" id="ARBA00022989"/>
    </source>
</evidence>
<dbReference type="Gene3D" id="1.20.1250.20">
    <property type="entry name" value="MFS general substrate transporter like domains"/>
    <property type="match status" value="1"/>
</dbReference>
<evidence type="ECO:0000256" key="7">
    <source>
        <dbReference type="SAM" id="Phobius"/>
    </source>
</evidence>
<dbReference type="InterPro" id="IPR020846">
    <property type="entry name" value="MFS_dom"/>
</dbReference>
<name>A0ABT9VIG4_9BACI</name>
<evidence type="ECO:0000256" key="2">
    <source>
        <dbReference type="ARBA" id="ARBA00022448"/>
    </source>
</evidence>
<feature type="transmembrane region" description="Helical" evidence="7">
    <location>
        <begin position="280"/>
        <end position="298"/>
    </location>
</feature>
<evidence type="ECO:0000256" key="1">
    <source>
        <dbReference type="ARBA" id="ARBA00004651"/>
    </source>
</evidence>
<feature type="transmembrane region" description="Helical" evidence="7">
    <location>
        <begin position="84"/>
        <end position="108"/>
    </location>
</feature>
<feature type="transmembrane region" description="Helical" evidence="7">
    <location>
        <begin position="7"/>
        <end position="28"/>
    </location>
</feature>
<feature type="transmembrane region" description="Helical" evidence="7">
    <location>
        <begin position="203"/>
        <end position="227"/>
    </location>
</feature>
<evidence type="ECO:0000256" key="4">
    <source>
        <dbReference type="ARBA" id="ARBA00022692"/>
    </source>
</evidence>
<evidence type="ECO:0000313" key="9">
    <source>
        <dbReference type="EMBL" id="MDQ0160768.1"/>
    </source>
</evidence>
<dbReference type="InterPro" id="IPR010290">
    <property type="entry name" value="TM_effector"/>
</dbReference>
<keyword evidence="2" id="KW-0813">Transport</keyword>
<dbReference type="RefSeq" id="WP_306978255.1">
    <property type="nucleotide sequence ID" value="NZ_JAUSTQ010000018.1"/>
</dbReference>
<keyword evidence="5 7" id="KW-1133">Transmembrane helix</keyword>
<sequence>MRKNKNFQYLLIAVLFSTLGDGVTLIAIPWLSTNLTDNAFMISVVSASLTIPWLLFSLHTGLLLDKVDRKLIIWISIYLRITTLFVLTVLIITNTITILLLIICGFLIGCSKVLFDSSAQTVTPDIVSEEDLEKANGMIVTARLTMSDVLGRACGGLLIAISIWTPFLLDTILLCLASLFIFKMKLPDTIKDDYKKVKLKEGFTFIFKDHSLLMLMVILGSLVILLFSSTLSTQVLLVREVLELSSFEFGVLISFSTLGSLLASNTISLFSSKFALKTQLVVSLFVMGLCFGAVGLFYNKFIVAGLYFIGSYFIIIWNIANLSYRQRITPKNLLGRVGGVIRFFSLGFTPLGMILGGSLVVWLEPFISRVWAIRSPNLLLGIIFVGLSLMMIVLFRFYSFNESRSTEYANDGN</sequence>
<dbReference type="PANTHER" id="PTHR23513:SF6">
    <property type="entry name" value="MAJOR FACILITATOR SUPERFAMILY ASSOCIATED DOMAIN-CONTAINING PROTEIN"/>
    <property type="match status" value="1"/>
</dbReference>
<evidence type="ECO:0000259" key="8">
    <source>
        <dbReference type="PROSITE" id="PS50850"/>
    </source>
</evidence>
<protein>
    <submittedName>
        <fullName evidence="9">MFS family permease</fullName>
    </submittedName>
</protein>
<evidence type="ECO:0000256" key="3">
    <source>
        <dbReference type="ARBA" id="ARBA00022475"/>
    </source>
</evidence>